<accession>A0ABV6YZE4</accession>
<evidence type="ECO:0000259" key="3">
    <source>
        <dbReference type="Pfam" id="PF01364"/>
    </source>
</evidence>
<feature type="domain" description="Gingipain" evidence="3">
    <location>
        <begin position="257"/>
        <end position="591"/>
    </location>
</feature>
<keyword evidence="2" id="KW-1133">Transmembrane helix</keyword>
<dbReference type="Gene3D" id="3.40.50.10390">
    <property type="entry name" value="Gingipain r, domain 1"/>
    <property type="match status" value="1"/>
</dbReference>
<keyword evidence="1" id="KW-0732">Signal</keyword>
<dbReference type="Gene3D" id="2.60.40.3800">
    <property type="match status" value="1"/>
</dbReference>
<feature type="domain" description="Gingipain propeptide" evidence="4">
    <location>
        <begin position="43"/>
        <end position="206"/>
    </location>
</feature>
<dbReference type="InterPro" id="IPR029030">
    <property type="entry name" value="Caspase-like_dom_sf"/>
</dbReference>
<dbReference type="SUPFAM" id="SSF52129">
    <property type="entry name" value="Caspase-like"/>
    <property type="match status" value="1"/>
</dbReference>
<dbReference type="InterPro" id="IPR038490">
    <property type="entry name" value="Gingipain_propep_sf"/>
</dbReference>
<name>A0ABV6YZE4_UNCC1</name>
<proteinExistence type="predicted"/>
<evidence type="ECO:0000259" key="4">
    <source>
        <dbReference type="Pfam" id="PF08126"/>
    </source>
</evidence>
<keyword evidence="6" id="KW-1185">Reference proteome</keyword>
<dbReference type="Pfam" id="PF08126">
    <property type="entry name" value="Propeptide_C25"/>
    <property type="match status" value="1"/>
</dbReference>
<dbReference type="Gene3D" id="2.60.40.10">
    <property type="entry name" value="Immunoglobulins"/>
    <property type="match status" value="1"/>
</dbReference>
<dbReference type="Proteomes" id="UP001594351">
    <property type="component" value="Unassembled WGS sequence"/>
</dbReference>
<dbReference type="InterPro" id="IPR012600">
    <property type="entry name" value="Propeptide_C25"/>
</dbReference>
<dbReference type="EMBL" id="JBHPBY010000202">
    <property type="protein sequence ID" value="MFC1851569.1"/>
    <property type="molecule type" value="Genomic_DNA"/>
</dbReference>
<evidence type="ECO:0000256" key="1">
    <source>
        <dbReference type="ARBA" id="ARBA00022729"/>
    </source>
</evidence>
<evidence type="ECO:0000256" key="2">
    <source>
        <dbReference type="SAM" id="Phobius"/>
    </source>
</evidence>
<dbReference type="InterPro" id="IPR001769">
    <property type="entry name" value="Gingipain"/>
</dbReference>
<reference evidence="5 6" key="1">
    <citation type="submission" date="2024-09" db="EMBL/GenBank/DDBJ databases">
        <title>Laminarin stimulates single cell rates of sulfate reduction while oxygen inhibits transcriptomic activity in coastal marine sediment.</title>
        <authorList>
            <person name="Lindsay M."/>
            <person name="Orcutt B."/>
            <person name="Emerson D."/>
            <person name="Stepanauskas R."/>
            <person name="D'Angelo T."/>
        </authorList>
    </citation>
    <scope>NUCLEOTIDE SEQUENCE [LARGE SCALE GENOMIC DNA]</scope>
    <source>
        <strain evidence="5">SAG AM-311-K15</strain>
    </source>
</reference>
<organism evidence="5 6">
    <name type="scientific">candidate division CSSED10-310 bacterium</name>
    <dbReference type="NCBI Taxonomy" id="2855610"/>
    <lineage>
        <taxon>Bacteria</taxon>
        <taxon>Bacteria division CSSED10-310</taxon>
    </lineage>
</organism>
<sequence length="1174" mass="128103">MKYLLSIILMIVSTPLFAGEPIWYPVGQGSKNIEKPYIMTLSEGKTKISFEVDIPGLLVQDVLTKGGTFRGFALPGHTFYGQIGQARLPAIRLLVEVPHQAKINIRINEPKYIDFPLSDFQISGGIVPVQESIEKSQDGFEKWPFSKDVNYYATNEYLPQKLVQIERIDFYRSHRVALITIIPQTYNPQANRVRIYPQLSFEVQMEGGDLEKTSSEIRRTWSESFENNYANSFINYGMFHQETGSENTRASYWEGLLIISAPNLFPATDELAQWRSKMGYYVQHVDTTTTGTTKEAIKSYIQQAFDTWQNPALSFVLLVGDVAQIPSPPGTHCSNCASDSDYACLNGPDNVHDVAIGRISVEQVDEAEAIFDRLMIFTKAQFVETDWIKMQGFSSSCDDSYNGYNTHEFCLSTYTDDAGYTGTYVVPDHPGGDLIRCIEDYDYNGSDSGAVVVEILNEGRALLTYSGHCSETSWAGPYVLLGDIDGATCGERTPFMTGHCCSAHDLYTSRCFGEACIREVAVGYFGSSNSSYWGEDDYLQRAWFGKLYAEGQHKMGEYTINGLIKMYQEYSTSKNDYYMDMEILGGDPTMEIYTEIPLDLIVTHDAAALVGQTSFAVQVTQNRGPLSGARVCLTKNDGGDVIHEFGLTNAQGEVVITMNPAPAAPGILNVTVTAINAKPHEGTVNVIVPQGPWFGHDSHVMDDSAGNGDGQLNPGESINMPVTLENIGAEDGEGISGILSTTSPHCTITTDSATFPDIPTSATGLSDNPFVFDLAQDTPDGHTVNFTLSWSAIGDYNGTTGWSAVVAAPALNRTGSLVDDAVGGNDNARLDAGESAYIQVSLQNTGSCLATGVTATLSEDSPYITLDDAAATWPVIAAGQTKLSQAPHFALSVSQSTPIGYEVEFTLVINAAGGYSFSDTFSLTIGSKGQVNIVNYDSGGSDTIISNVLTQCQYTVSFEKAENQTRFADCDMLVFTCGDNTSSLSSAQIDSLIDFVNQGGKLFLEGGEIMWNHDSNTLFASTVMHCGNWVADMSGSLELAQVDHLLATTPNLLPSTLSHSYSGYGDEDAGPPRSDTTAVYTWSSYPTRAGVFAFDNDTDPANGGQIVFCSFNIATTSNTSNERDKLIENIAHWLIQADQQAVPELSMVMLIVLVFLFSLFLVNFKKNMRQQRLK</sequence>
<feature type="transmembrane region" description="Helical" evidence="2">
    <location>
        <begin position="1145"/>
        <end position="1164"/>
    </location>
</feature>
<dbReference type="InterPro" id="IPR013783">
    <property type="entry name" value="Ig-like_fold"/>
</dbReference>
<gene>
    <name evidence="5" type="ORF">ACFL27_15370</name>
</gene>
<dbReference type="Pfam" id="PF01364">
    <property type="entry name" value="Peptidase_C25"/>
    <property type="match status" value="1"/>
</dbReference>
<evidence type="ECO:0000313" key="6">
    <source>
        <dbReference type="Proteomes" id="UP001594351"/>
    </source>
</evidence>
<evidence type="ECO:0000313" key="5">
    <source>
        <dbReference type="EMBL" id="MFC1851569.1"/>
    </source>
</evidence>
<keyword evidence="2" id="KW-0812">Transmembrane</keyword>
<dbReference type="InterPro" id="IPR029031">
    <property type="entry name" value="Gingipain_N_sf"/>
</dbReference>
<protein>
    <submittedName>
        <fullName evidence="5">C25 family cysteine peptidase</fullName>
    </submittedName>
</protein>
<dbReference type="Gene3D" id="3.40.50.1460">
    <property type="match status" value="1"/>
</dbReference>
<keyword evidence="2" id="KW-0472">Membrane</keyword>
<comment type="caution">
    <text evidence="5">The sequence shown here is derived from an EMBL/GenBank/DDBJ whole genome shotgun (WGS) entry which is preliminary data.</text>
</comment>